<reference evidence="4 5" key="1">
    <citation type="journal article" date="2018" name="Sci. Rep.">
        <title>A novel species of the marine cyanobacterium Acaryochloris with a unique pigment content and lifestyle.</title>
        <authorList>
            <person name="Partensky F."/>
            <person name="Six C."/>
            <person name="Ratin M."/>
            <person name="Garczarek L."/>
            <person name="Vaulot D."/>
            <person name="Probert I."/>
            <person name="Calteau A."/>
            <person name="Gourvil P."/>
            <person name="Marie D."/>
            <person name="Grebert T."/>
            <person name="Bouchier C."/>
            <person name="Le Panse S."/>
            <person name="Gachenot M."/>
            <person name="Rodriguez F."/>
            <person name="Garrido J.L."/>
        </authorList>
    </citation>
    <scope>NUCLEOTIDE SEQUENCE [LARGE SCALE GENOMIC DNA]</scope>
    <source>
        <strain evidence="4 5">RCC1774</strain>
    </source>
</reference>
<dbReference type="EC" id="1.1.1.127" evidence="4"/>
<evidence type="ECO:0000313" key="4">
    <source>
        <dbReference type="EMBL" id="PZD72799.1"/>
    </source>
</evidence>
<dbReference type="InterPro" id="IPR036291">
    <property type="entry name" value="NAD(P)-bd_dom_sf"/>
</dbReference>
<dbReference type="OrthoDB" id="9785520at2"/>
<dbReference type="Proteomes" id="UP000248857">
    <property type="component" value="Unassembled WGS sequence"/>
</dbReference>
<organism evidence="4 5">
    <name type="scientific">Acaryochloris thomasi RCC1774</name>
    <dbReference type="NCBI Taxonomy" id="1764569"/>
    <lineage>
        <taxon>Bacteria</taxon>
        <taxon>Bacillati</taxon>
        <taxon>Cyanobacteriota</taxon>
        <taxon>Cyanophyceae</taxon>
        <taxon>Acaryochloridales</taxon>
        <taxon>Acaryochloridaceae</taxon>
        <taxon>Acaryochloris</taxon>
        <taxon>Acaryochloris thomasi</taxon>
    </lineage>
</organism>
<name>A0A2W1JGW1_9CYAN</name>
<dbReference type="PANTHER" id="PTHR43943">
    <property type="entry name" value="DEHYDROGENASE/REDUCTASE (SDR FAMILY) MEMBER 4"/>
    <property type="match status" value="1"/>
</dbReference>
<evidence type="ECO:0000256" key="3">
    <source>
        <dbReference type="RuleBase" id="RU000363"/>
    </source>
</evidence>
<dbReference type="RefSeq" id="WP_158535102.1">
    <property type="nucleotide sequence ID" value="NZ_CAWNWM010000008.1"/>
</dbReference>
<dbReference type="EMBL" id="PQWO01000008">
    <property type="protein sequence ID" value="PZD72799.1"/>
    <property type="molecule type" value="Genomic_DNA"/>
</dbReference>
<protein>
    <submittedName>
        <fullName evidence="4">2-dehydro-3-deoxy-D-gluconate 5-dehydrogenase</fullName>
        <ecNumber evidence="4">1.1.1.127</ecNumber>
    </submittedName>
</protein>
<sequence length="273" mass="29915">MNTSPRLQDRVAVVTGSTQGIGLIIAQALAAAGAKIVICSRSESAVEAACSQLEAAKHQVFGLPCDVADPEQVENLAQQTLERFGQIDVWFNNASVNRYFGPALDLPIDHWHEVINTNLNGAYYGTMTALRHMLPRDQGKIINMLGAGAQDSPGDSYLSAYATSKAAARRLTLVVAEDYKQTGISVLGMNPGLFSTQLTTKIQPLNDEAHRRMKFLDFGLRWLATSPETIAQTAVRVASDATNGQTGKIYRCWPGFSKTLQREYRRMRKVQPS</sequence>
<dbReference type="PANTHER" id="PTHR43943:SF2">
    <property type="entry name" value="DEHYDROGENASE_REDUCTASE 4"/>
    <property type="match status" value="1"/>
</dbReference>
<comment type="caution">
    <text evidence="4">The sequence shown here is derived from an EMBL/GenBank/DDBJ whole genome shotgun (WGS) entry which is preliminary data.</text>
</comment>
<dbReference type="InterPro" id="IPR002347">
    <property type="entry name" value="SDR_fam"/>
</dbReference>
<dbReference type="PRINTS" id="PR00080">
    <property type="entry name" value="SDRFAMILY"/>
</dbReference>
<evidence type="ECO:0000256" key="1">
    <source>
        <dbReference type="ARBA" id="ARBA00006484"/>
    </source>
</evidence>
<keyword evidence="5" id="KW-1185">Reference proteome</keyword>
<dbReference type="GO" id="GO:0047001">
    <property type="term" value="F:2-dehydro-3-deoxy-D-gluconate 5-dehydrogenase activity"/>
    <property type="evidence" value="ECO:0007669"/>
    <property type="project" value="UniProtKB-EC"/>
</dbReference>
<dbReference type="Gene3D" id="3.40.50.720">
    <property type="entry name" value="NAD(P)-binding Rossmann-like Domain"/>
    <property type="match status" value="1"/>
</dbReference>
<comment type="similarity">
    <text evidence="1 3">Belongs to the short-chain dehydrogenases/reductases (SDR) family.</text>
</comment>
<keyword evidence="2 4" id="KW-0560">Oxidoreductase</keyword>
<accession>A0A2W1JGW1</accession>
<dbReference type="CDD" id="cd05233">
    <property type="entry name" value="SDR_c"/>
    <property type="match status" value="1"/>
</dbReference>
<dbReference type="Pfam" id="PF00106">
    <property type="entry name" value="adh_short"/>
    <property type="match status" value="1"/>
</dbReference>
<dbReference type="PRINTS" id="PR00081">
    <property type="entry name" value="GDHRDH"/>
</dbReference>
<evidence type="ECO:0000256" key="2">
    <source>
        <dbReference type="ARBA" id="ARBA00023002"/>
    </source>
</evidence>
<dbReference type="SUPFAM" id="SSF51735">
    <property type="entry name" value="NAD(P)-binding Rossmann-fold domains"/>
    <property type="match status" value="1"/>
</dbReference>
<proteinExistence type="inferred from homology"/>
<gene>
    <name evidence="4" type="primary">kduD_1</name>
    <name evidence="4" type="ORF">C1752_03349</name>
</gene>
<evidence type="ECO:0000313" key="5">
    <source>
        <dbReference type="Proteomes" id="UP000248857"/>
    </source>
</evidence>
<dbReference type="AlphaFoldDB" id="A0A2W1JGW1"/>
<dbReference type="FunFam" id="3.40.50.720:FF:000084">
    <property type="entry name" value="Short-chain dehydrogenase reductase"/>
    <property type="match status" value="1"/>
</dbReference>